<evidence type="ECO:0000259" key="2">
    <source>
        <dbReference type="PROSITE" id="PS51278"/>
    </source>
</evidence>
<keyword evidence="1 3" id="KW-0315">Glutamine amidotransferase</keyword>
<dbReference type="InterPro" id="IPR029055">
    <property type="entry name" value="Ntn_hydrolases_N"/>
</dbReference>
<dbReference type="EMBL" id="JAUSQZ010000001">
    <property type="protein sequence ID" value="MDP9827757.1"/>
    <property type="molecule type" value="Genomic_DNA"/>
</dbReference>
<dbReference type="PANTHER" id="PTHR42824:SF1">
    <property type="entry name" value="GLUTAMINE AMIDOTRANSFERASE YAFJ-RELATED"/>
    <property type="match status" value="1"/>
</dbReference>
<feature type="domain" description="Glutamine amidotransferase type-2" evidence="2">
    <location>
        <begin position="2"/>
        <end position="243"/>
    </location>
</feature>
<dbReference type="RefSeq" id="WP_307244219.1">
    <property type="nucleotide sequence ID" value="NZ_JAUSQZ010000001.1"/>
</dbReference>
<evidence type="ECO:0000313" key="3">
    <source>
        <dbReference type="EMBL" id="MDP9827757.1"/>
    </source>
</evidence>
<reference evidence="3 4" key="1">
    <citation type="submission" date="2023-07" db="EMBL/GenBank/DDBJ databases">
        <title>Sequencing the genomes of 1000 actinobacteria strains.</title>
        <authorList>
            <person name="Klenk H.-P."/>
        </authorList>
    </citation>
    <scope>NUCLEOTIDE SEQUENCE [LARGE SCALE GENOMIC DNA]</scope>
    <source>
        <strain evidence="3 4">DSM 44388</strain>
    </source>
</reference>
<dbReference type="SUPFAM" id="SSF56235">
    <property type="entry name" value="N-terminal nucleophile aminohydrolases (Ntn hydrolases)"/>
    <property type="match status" value="1"/>
</dbReference>
<evidence type="ECO:0000313" key="4">
    <source>
        <dbReference type="Proteomes" id="UP001235712"/>
    </source>
</evidence>
<keyword evidence="4" id="KW-1185">Reference proteome</keyword>
<proteinExistence type="predicted"/>
<dbReference type="Proteomes" id="UP001235712">
    <property type="component" value="Unassembled WGS sequence"/>
</dbReference>
<organism evidence="3 4">
    <name type="scientific">Kineosporia succinea</name>
    <dbReference type="NCBI Taxonomy" id="84632"/>
    <lineage>
        <taxon>Bacteria</taxon>
        <taxon>Bacillati</taxon>
        <taxon>Actinomycetota</taxon>
        <taxon>Actinomycetes</taxon>
        <taxon>Kineosporiales</taxon>
        <taxon>Kineosporiaceae</taxon>
        <taxon>Kineosporia</taxon>
    </lineage>
</organism>
<dbReference type="Pfam" id="PF13230">
    <property type="entry name" value="GATase_4"/>
    <property type="match status" value="1"/>
</dbReference>
<dbReference type="InterPro" id="IPR017932">
    <property type="entry name" value="GATase_2_dom"/>
</dbReference>
<name>A0ABT9P4Z4_9ACTN</name>
<gene>
    <name evidence="3" type="ORF">J2S57_003506</name>
</gene>
<evidence type="ECO:0000256" key="1">
    <source>
        <dbReference type="ARBA" id="ARBA00022962"/>
    </source>
</evidence>
<accession>A0ABT9P4Z4</accession>
<dbReference type="PANTHER" id="PTHR42824">
    <property type="entry name" value="GLUTAMINE AMIDOTRANSFERASE"/>
    <property type="match status" value="1"/>
</dbReference>
<dbReference type="InterPro" id="IPR026869">
    <property type="entry name" value="EgtC-like"/>
</dbReference>
<protein>
    <submittedName>
        <fullName evidence="3">Glutamine amidotransferase</fullName>
    </submittedName>
</protein>
<sequence>MCRLIGAVSRHRAPVADLLGDDLDPFIRLACEHKDGWGLAFRQEDGTIGILRGIDRADDSDRLQHALKHQLTDMAVLHIRMASPNLAVTVNNTHPFGDARAAFAHNGEIRPVAALEKLIDPDLLATAAGTTDSERYYLAVRERMNRGVTPGDAITLTAQAITQSSDLVVSLNAMMLTPTGLYAYAQHDPHSEVIGRRGPAYFGLSYRQEEDLVVVASEGWPQPAGRWAALPDGEVAEFPALHP</sequence>
<comment type="caution">
    <text evidence="3">The sequence shown here is derived from an EMBL/GenBank/DDBJ whole genome shotgun (WGS) entry which is preliminary data.</text>
</comment>
<dbReference type="Gene3D" id="3.60.20.10">
    <property type="entry name" value="Glutamine Phosphoribosylpyrophosphate, subunit 1, domain 1"/>
    <property type="match status" value="1"/>
</dbReference>
<dbReference type="PROSITE" id="PS51278">
    <property type="entry name" value="GATASE_TYPE_2"/>
    <property type="match status" value="1"/>
</dbReference>